<sequence length="100" mass="11759">MYNNMTQGCQMDFQQNSQTPLLIWASLYILTDHETKDDWVTNEYKRALYDTFYNPCENISFGFLNKQKKVACITYYTFILKALIIKKLENCVPSPPESNL</sequence>
<evidence type="ECO:0000313" key="1">
    <source>
        <dbReference type="EMBL" id="CAG6666171.1"/>
    </source>
</evidence>
<proteinExistence type="predicted"/>
<dbReference type="EMBL" id="HBUF01213148">
    <property type="protein sequence ID" value="CAG6666171.1"/>
    <property type="molecule type" value="Transcribed_RNA"/>
</dbReference>
<name>A0A8D8SAL3_9HEMI</name>
<organism evidence="1">
    <name type="scientific">Cacopsylla melanoneura</name>
    <dbReference type="NCBI Taxonomy" id="428564"/>
    <lineage>
        <taxon>Eukaryota</taxon>
        <taxon>Metazoa</taxon>
        <taxon>Ecdysozoa</taxon>
        <taxon>Arthropoda</taxon>
        <taxon>Hexapoda</taxon>
        <taxon>Insecta</taxon>
        <taxon>Pterygota</taxon>
        <taxon>Neoptera</taxon>
        <taxon>Paraneoptera</taxon>
        <taxon>Hemiptera</taxon>
        <taxon>Sternorrhyncha</taxon>
        <taxon>Psylloidea</taxon>
        <taxon>Psyllidae</taxon>
        <taxon>Psyllinae</taxon>
        <taxon>Cacopsylla</taxon>
    </lineage>
</organism>
<reference evidence="1" key="1">
    <citation type="submission" date="2021-05" db="EMBL/GenBank/DDBJ databases">
        <authorList>
            <person name="Alioto T."/>
            <person name="Alioto T."/>
            <person name="Gomez Garrido J."/>
        </authorList>
    </citation>
    <scope>NUCLEOTIDE SEQUENCE</scope>
</reference>
<protein>
    <submittedName>
        <fullName evidence="1">Uncharacterized protein</fullName>
    </submittedName>
</protein>
<dbReference type="AlphaFoldDB" id="A0A8D8SAL3"/>
<dbReference type="EMBL" id="HBUF01213147">
    <property type="protein sequence ID" value="CAG6666170.1"/>
    <property type="molecule type" value="Transcribed_RNA"/>
</dbReference>
<accession>A0A8D8SAL3</accession>